<dbReference type="Proteomes" id="UP001501147">
    <property type="component" value="Unassembled WGS sequence"/>
</dbReference>
<name>A0ABP9A1X9_9ACTN</name>
<dbReference type="EMBL" id="BAABJV010000003">
    <property type="protein sequence ID" value="GAA4771104.1"/>
    <property type="molecule type" value="Genomic_DNA"/>
</dbReference>
<evidence type="ECO:0000313" key="1">
    <source>
        <dbReference type="EMBL" id="GAA4771104.1"/>
    </source>
</evidence>
<evidence type="ECO:0000313" key="2">
    <source>
        <dbReference type="Proteomes" id="UP001501147"/>
    </source>
</evidence>
<reference evidence="2" key="1">
    <citation type="journal article" date="2019" name="Int. J. Syst. Evol. Microbiol.">
        <title>The Global Catalogue of Microorganisms (GCM) 10K type strain sequencing project: providing services to taxonomists for standard genome sequencing and annotation.</title>
        <authorList>
            <consortium name="The Broad Institute Genomics Platform"/>
            <consortium name="The Broad Institute Genome Sequencing Center for Infectious Disease"/>
            <person name="Wu L."/>
            <person name="Ma J."/>
        </authorList>
    </citation>
    <scope>NUCLEOTIDE SEQUENCE [LARGE SCALE GENOMIC DNA]</scope>
    <source>
        <strain evidence="2">JCM 18324</strain>
    </source>
</reference>
<gene>
    <name evidence="1" type="ORF">GCM10023329_17890</name>
</gene>
<comment type="caution">
    <text evidence="1">The sequence shown here is derived from an EMBL/GenBank/DDBJ whole genome shotgun (WGS) entry which is preliminary data.</text>
</comment>
<proteinExistence type="predicted"/>
<accession>A0ABP9A1X9</accession>
<dbReference type="RefSeq" id="WP_345611781.1">
    <property type="nucleotide sequence ID" value="NZ_BAABJV010000003.1"/>
</dbReference>
<organism evidence="1 2">
    <name type="scientific">Streptomyces sanyensis</name>
    <dbReference type="NCBI Taxonomy" id="568869"/>
    <lineage>
        <taxon>Bacteria</taxon>
        <taxon>Bacillati</taxon>
        <taxon>Actinomycetota</taxon>
        <taxon>Actinomycetes</taxon>
        <taxon>Kitasatosporales</taxon>
        <taxon>Streptomycetaceae</taxon>
        <taxon>Streptomyces</taxon>
    </lineage>
</organism>
<protein>
    <submittedName>
        <fullName evidence="1">Uncharacterized protein</fullName>
    </submittedName>
</protein>
<sequence>MTERELCNDEFSYLVQYARMAPLHFTPLWDAAEKIAGPGADEGDVRESALRLISDMIDNGIRVGDMSAREGEGLLPWNLPKEDVLARISSEMQRTDDPLDLVDICWFGVP</sequence>
<keyword evidence="2" id="KW-1185">Reference proteome</keyword>